<dbReference type="AlphaFoldDB" id="A0A022W158"/>
<proteinExistence type="predicted"/>
<dbReference type="EMBL" id="KK207864">
    <property type="protein sequence ID" value="EZF51768.1"/>
    <property type="molecule type" value="Genomic_DNA"/>
</dbReference>
<dbReference type="Proteomes" id="UP000023758">
    <property type="component" value="Unassembled WGS sequence"/>
</dbReference>
<dbReference type="HOGENOM" id="CLU_1696770_0_0_1"/>
<accession>A0A022W158</accession>
<sequence>MSDPGRVPLIYITLAWTYKKLLTGSCRELRKAGCKAARIYTTLPIHVTTSSLEKTGDEKLSPPRKVARPRRRRISRQMVALCFFPRGVSLPAQMIICPRETKRGSNQPQRARHIKDLQEVRGQPSSCRRLLKLSAMYPYLKNGSHLVPPGGYEAA</sequence>
<name>A0A022W158_TRIRU</name>
<reference evidence="1" key="1">
    <citation type="submission" date="2014-02" db="EMBL/GenBank/DDBJ databases">
        <title>The Genome Sequence of Trichophyton rubrum (morphotype fischeri) CBS 288.86.</title>
        <authorList>
            <consortium name="The Broad Institute Genomics Platform"/>
            <person name="Cuomo C.A."/>
            <person name="White T.C."/>
            <person name="Graser Y."/>
            <person name="Martinez-Rossi N."/>
            <person name="Heitman J."/>
            <person name="Young S.K."/>
            <person name="Zeng Q."/>
            <person name="Gargeya S."/>
            <person name="Abouelleil A."/>
            <person name="Alvarado L."/>
            <person name="Chapman S.B."/>
            <person name="Gainer-Dewar J."/>
            <person name="Goldberg J."/>
            <person name="Griggs A."/>
            <person name="Gujja S."/>
            <person name="Hansen M."/>
            <person name="Howarth C."/>
            <person name="Imamovic A."/>
            <person name="Larimer J."/>
            <person name="Martinez D."/>
            <person name="Murphy C."/>
            <person name="Pearson M.D."/>
            <person name="Persinoti G."/>
            <person name="Poon T."/>
            <person name="Priest M."/>
            <person name="Roberts A.D."/>
            <person name="Saif S."/>
            <person name="Shea T.D."/>
            <person name="Sykes S.N."/>
            <person name="Wortman J."/>
            <person name="Nusbaum C."/>
            <person name="Birren B."/>
        </authorList>
    </citation>
    <scope>NUCLEOTIDE SEQUENCE [LARGE SCALE GENOMIC DNA]</scope>
    <source>
        <strain evidence="1">CBS 288.86</strain>
    </source>
</reference>
<evidence type="ECO:0000313" key="1">
    <source>
        <dbReference type="EMBL" id="EZF51768.1"/>
    </source>
</evidence>
<organism evidence="1">
    <name type="scientific">Trichophyton rubrum CBS 288.86</name>
    <dbReference type="NCBI Taxonomy" id="1215330"/>
    <lineage>
        <taxon>Eukaryota</taxon>
        <taxon>Fungi</taxon>
        <taxon>Dikarya</taxon>
        <taxon>Ascomycota</taxon>
        <taxon>Pezizomycotina</taxon>
        <taxon>Eurotiomycetes</taxon>
        <taxon>Eurotiomycetidae</taxon>
        <taxon>Onygenales</taxon>
        <taxon>Arthrodermataceae</taxon>
        <taxon>Trichophyton</taxon>
    </lineage>
</organism>
<gene>
    <name evidence="1" type="ORF">H103_05008</name>
</gene>
<protein>
    <submittedName>
        <fullName evidence="1">Uncharacterized protein</fullName>
    </submittedName>
</protein>